<protein>
    <submittedName>
        <fullName evidence="2">Mobile mystery protein A</fullName>
    </submittedName>
</protein>
<dbReference type="SMART" id="SM00530">
    <property type="entry name" value="HTH_XRE"/>
    <property type="match status" value="1"/>
</dbReference>
<dbReference type="InterPro" id="IPR001387">
    <property type="entry name" value="Cro/C1-type_HTH"/>
</dbReference>
<dbReference type="SUPFAM" id="SSF47413">
    <property type="entry name" value="lambda repressor-like DNA-binding domains"/>
    <property type="match status" value="1"/>
</dbReference>
<dbReference type="NCBIfam" id="TIGR02612">
    <property type="entry name" value="mob_myst_A"/>
    <property type="match status" value="1"/>
</dbReference>
<dbReference type="Gene3D" id="1.10.260.40">
    <property type="entry name" value="lambda repressor-like DNA-binding domains"/>
    <property type="match status" value="1"/>
</dbReference>
<evidence type="ECO:0000313" key="3">
    <source>
        <dbReference type="Proteomes" id="UP000298781"/>
    </source>
</evidence>
<dbReference type="CDD" id="cd00093">
    <property type="entry name" value="HTH_XRE"/>
    <property type="match status" value="1"/>
</dbReference>
<keyword evidence="3" id="KW-1185">Reference proteome</keyword>
<dbReference type="InterPro" id="IPR010982">
    <property type="entry name" value="Lambda_DNA-bd_dom_sf"/>
</dbReference>
<dbReference type="PROSITE" id="PS50943">
    <property type="entry name" value="HTH_CROC1"/>
    <property type="match status" value="1"/>
</dbReference>
<dbReference type="KEGG" id="pstg:E8M01_06620"/>
<dbReference type="OrthoDB" id="9785949at2"/>
<dbReference type="EMBL" id="CP039690">
    <property type="protein sequence ID" value="QCI63947.1"/>
    <property type="molecule type" value="Genomic_DNA"/>
</dbReference>
<dbReference type="InterPro" id="IPR013435">
    <property type="entry name" value="Mobile_mystery_prot_A"/>
</dbReference>
<gene>
    <name evidence="2" type="ORF">E8M01_06620</name>
</gene>
<feature type="domain" description="HTH cro/C1-type" evidence="1">
    <location>
        <begin position="34"/>
        <end position="90"/>
    </location>
</feature>
<evidence type="ECO:0000259" key="1">
    <source>
        <dbReference type="PROSITE" id="PS50943"/>
    </source>
</evidence>
<dbReference type="GO" id="GO:0003677">
    <property type="term" value="F:DNA binding"/>
    <property type="evidence" value="ECO:0007669"/>
    <property type="project" value="InterPro"/>
</dbReference>
<dbReference type="Proteomes" id="UP000298781">
    <property type="component" value="Chromosome"/>
</dbReference>
<evidence type="ECO:0000313" key="2">
    <source>
        <dbReference type="EMBL" id="QCI63947.1"/>
    </source>
</evidence>
<reference evidence="2 3" key="1">
    <citation type="submission" date="2019-04" db="EMBL/GenBank/DDBJ databases">
        <title>Phreatobacter aquaticus sp. nov.</title>
        <authorList>
            <person name="Choi A."/>
        </authorList>
    </citation>
    <scope>NUCLEOTIDE SEQUENCE [LARGE SCALE GENOMIC DNA]</scope>
    <source>
        <strain evidence="2 3">KCTC 52518</strain>
    </source>
</reference>
<dbReference type="RefSeq" id="WP_136959403.1">
    <property type="nucleotide sequence ID" value="NZ_CP039690.1"/>
</dbReference>
<name>A0A4D7B7R0_9HYPH</name>
<dbReference type="AlphaFoldDB" id="A0A4D7B7R0"/>
<dbReference type="Pfam" id="PF01381">
    <property type="entry name" value="HTH_3"/>
    <property type="match status" value="1"/>
</dbReference>
<organism evidence="2 3">
    <name type="scientific">Phreatobacter stygius</name>
    <dbReference type="NCBI Taxonomy" id="1940610"/>
    <lineage>
        <taxon>Bacteria</taxon>
        <taxon>Pseudomonadati</taxon>
        <taxon>Pseudomonadota</taxon>
        <taxon>Alphaproteobacteria</taxon>
        <taxon>Hyphomicrobiales</taxon>
        <taxon>Phreatobacteraceae</taxon>
        <taxon>Phreatobacter</taxon>
    </lineage>
</organism>
<sequence length="153" mass="17081">MKPDLRHKARNRLDERLLPLKPTDRFKAPPKGWIRAVRDALGMTGVQFAKRLGVSPQSVDALEKSEATGSIKLESLRRAAEALDCTLVYALVPNNSLEGTVRDRARRIALRDLGRVAHTMKLEAQGTGDADLEARIGAYIRDALKDRDLWDQP</sequence>
<accession>A0A4D7B7R0</accession>
<proteinExistence type="predicted"/>